<dbReference type="GO" id="GO:0005801">
    <property type="term" value="C:cis-Golgi network"/>
    <property type="evidence" value="ECO:0007669"/>
    <property type="project" value="TreeGrafter"/>
</dbReference>
<dbReference type="EMBL" id="AACS02000001">
    <property type="protein sequence ID" value="EAU93354.1"/>
    <property type="molecule type" value="Genomic_DNA"/>
</dbReference>
<proteinExistence type="inferred from homology"/>
<feature type="region of interest" description="Disordered" evidence="2">
    <location>
        <begin position="1"/>
        <end position="21"/>
    </location>
</feature>
<dbReference type="InterPro" id="IPR037992">
    <property type="entry name" value="TRAPPC6/Trs33"/>
</dbReference>
<dbReference type="GO" id="GO:0005802">
    <property type="term" value="C:trans-Golgi network"/>
    <property type="evidence" value="ECO:0007669"/>
    <property type="project" value="TreeGrafter"/>
</dbReference>
<dbReference type="GO" id="GO:0030008">
    <property type="term" value="C:TRAPP complex"/>
    <property type="evidence" value="ECO:0007669"/>
    <property type="project" value="TreeGrafter"/>
</dbReference>
<evidence type="ECO:0000313" key="3">
    <source>
        <dbReference type="EMBL" id="EAU93354.1"/>
    </source>
</evidence>
<feature type="compositionally biased region" description="Low complexity" evidence="2">
    <location>
        <begin position="67"/>
        <end position="77"/>
    </location>
</feature>
<dbReference type="Pfam" id="PF04051">
    <property type="entry name" value="TRAPP"/>
    <property type="match status" value="1"/>
</dbReference>
<gene>
    <name evidence="3" type="ORF">CC1G_04333</name>
</gene>
<dbReference type="CDD" id="cd14944">
    <property type="entry name" value="TRAPPC6A_Trs33"/>
    <property type="match status" value="1"/>
</dbReference>
<dbReference type="Gene3D" id="3.30.1380.20">
    <property type="entry name" value="Trafficking protein particle complex subunit 3"/>
    <property type="match status" value="1"/>
</dbReference>
<dbReference type="Proteomes" id="UP000001861">
    <property type="component" value="Unassembled WGS sequence"/>
</dbReference>
<dbReference type="KEGG" id="cci:CC1G_04333"/>
<dbReference type="RefSeq" id="XP_001828362.1">
    <property type="nucleotide sequence ID" value="XM_001828310.1"/>
</dbReference>
<dbReference type="InterPro" id="IPR024096">
    <property type="entry name" value="NO_sig/Golgi_transp_ligand-bd"/>
</dbReference>
<evidence type="ECO:0000313" key="4">
    <source>
        <dbReference type="Proteomes" id="UP000001861"/>
    </source>
</evidence>
<comment type="caution">
    <text evidence="3">The sequence shown here is derived from an EMBL/GenBank/DDBJ whole genome shotgun (WGS) entry which is preliminary data.</text>
</comment>
<name>A8N0N0_COPC7</name>
<reference evidence="3 4" key="1">
    <citation type="journal article" date="2010" name="Proc. Natl. Acad. Sci. U.S.A.">
        <title>Insights into evolution of multicellular fungi from the assembled chromosomes of the mushroom Coprinopsis cinerea (Coprinus cinereus).</title>
        <authorList>
            <person name="Stajich J.E."/>
            <person name="Wilke S.K."/>
            <person name="Ahren D."/>
            <person name="Au C.H."/>
            <person name="Birren B.W."/>
            <person name="Borodovsky M."/>
            <person name="Burns C."/>
            <person name="Canback B."/>
            <person name="Casselton L.A."/>
            <person name="Cheng C.K."/>
            <person name="Deng J."/>
            <person name="Dietrich F.S."/>
            <person name="Fargo D.C."/>
            <person name="Farman M.L."/>
            <person name="Gathman A.C."/>
            <person name="Goldberg J."/>
            <person name="Guigo R."/>
            <person name="Hoegger P.J."/>
            <person name="Hooker J.B."/>
            <person name="Huggins A."/>
            <person name="James T.Y."/>
            <person name="Kamada T."/>
            <person name="Kilaru S."/>
            <person name="Kodira C."/>
            <person name="Kues U."/>
            <person name="Kupfer D."/>
            <person name="Kwan H.S."/>
            <person name="Lomsadze A."/>
            <person name="Li W."/>
            <person name="Lilly W.W."/>
            <person name="Ma L.J."/>
            <person name="Mackey A.J."/>
            <person name="Manning G."/>
            <person name="Martin F."/>
            <person name="Muraguchi H."/>
            <person name="Natvig D.O."/>
            <person name="Palmerini H."/>
            <person name="Ramesh M.A."/>
            <person name="Rehmeyer C.J."/>
            <person name="Roe B.A."/>
            <person name="Shenoy N."/>
            <person name="Stanke M."/>
            <person name="Ter-Hovhannisyan V."/>
            <person name="Tunlid A."/>
            <person name="Velagapudi R."/>
            <person name="Vision T.J."/>
            <person name="Zeng Q."/>
            <person name="Zolan M.E."/>
            <person name="Pukkila P.J."/>
        </authorList>
    </citation>
    <scope>NUCLEOTIDE SEQUENCE [LARGE SCALE GENOMIC DNA]</scope>
    <source>
        <strain evidence="4">Okayama-7 / 130 / ATCC MYA-4618 / FGSC 9003</strain>
    </source>
</reference>
<accession>A8N0N0</accession>
<organism evidence="3 4">
    <name type="scientific">Coprinopsis cinerea (strain Okayama-7 / 130 / ATCC MYA-4618 / FGSC 9003)</name>
    <name type="common">Inky cap fungus</name>
    <name type="synonym">Hormographiella aspergillata</name>
    <dbReference type="NCBI Taxonomy" id="240176"/>
    <lineage>
        <taxon>Eukaryota</taxon>
        <taxon>Fungi</taxon>
        <taxon>Dikarya</taxon>
        <taxon>Basidiomycota</taxon>
        <taxon>Agaricomycotina</taxon>
        <taxon>Agaricomycetes</taxon>
        <taxon>Agaricomycetidae</taxon>
        <taxon>Agaricales</taxon>
        <taxon>Agaricineae</taxon>
        <taxon>Psathyrellaceae</taxon>
        <taxon>Coprinopsis</taxon>
    </lineage>
</organism>
<feature type="compositionally biased region" description="Polar residues" evidence="2">
    <location>
        <begin position="93"/>
        <end position="104"/>
    </location>
</feature>
<dbReference type="PANTHER" id="PTHR12817">
    <property type="entry name" value="TRAFFICKING PROTEIN PARTICLE COMPLEX SUBUNIT 6B"/>
    <property type="match status" value="1"/>
</dbReference>
<dbReference type="VEuPathDB" id="FungiDB:CC1G_04333"/>
<keyword evidence="4" id="KW-1185">Reference proteome</keyword>
<dbReference type="eggNOG" id="KOG3316">
    <property type="taxonomic scope" value="Eukaryota"/>
</dbReference>
<feature type="compositionally biased region" description="Polar residues" evidence="2">
    <location>
        <begin position="1"/>
        <end position="19"/>
    </location>
</feature>
<feature type="region of interest" description="Disordered" evidence="2">
    <location>
        <begin position="66"/>
        <end position="117"/>
    </location>
</feature>
<dbReference type="InParanoid" id="A8N0N0"/>
<dbReference type="GO" id="GO:0006888">
    <property type="term" value="P:endoplasmic reticulum to Golgi vesicle-mediated transport"/>
    <property type="evidence" value="ECO:0007669"/>
    <property type="project" value="TreeGrafter"/>
</dbReference>
<dbReference type="FunCoup" id="A8N0N0">
    <property type="interactions" value="19"/>
</dbReference>
<evidence type="ECO:0000256" key="1">
    <source>
        <dbReference type="ARBA" id="ARBA00006218"/>
    </source>
</evidence>
<dbReference type="InterPro" id="IPR007194">
    <property type="entry name" value="TRAPP_component"/>
</dbReference>
<evidence type="ECO:0000256" key="2">
    <source>
        <dbReference type="SAM" id="MobiDB-lite"/>
    </source>
</evidence>
<dbReference type="OMA" id="AMDYFLI"/>
<protein>
    <submittedName>
        <fullName evidence="3">Trafficking protein particle complex subunit 6B</fullName>
    </submittedName>
</protein>
<dbReference type="SUPFAM" id="SSF111126">
    <property type="entry name" value="Ligand-binding domain in the NO signalling and Golgi transport"/>
    <property type="match status" value="1"/>
</dbReference>
<dbReference type="AlphaFoldDB" id="A8N0N0"/>
<comment type="similarity">
    <text evidence="1">Belongs to the TRAPP small subunits family. BET3 subfamily.</text>
</comment>
<dbReference type="PANTHER" id="PTHR12817:SF0">
    <property type="entry name" value="GEO08327P1"/>
    <property type="match status" value="1"/>
</dbReference>
<dbReference type="STRING" id="240176.A8N0N0"/>
<sequence length="259" mass="27628">MAARASTSSLAPVSLSTLSDPPIRHIDATAYEYFLIEMVSTLRESAAYATARSKAIEKEMADAGLIVPTPTTVTGPPAASGSRGSQPPGPRDSVTSLQSTTRPKSSASGAGGDADDPTLDPLRHRLLAIGSHTGANLSERLCLHRPPFTDTLDVIKFICKDLWNALFNKQIDNLRTNHRGVYVLQDNSFKPIQRVSLPSGPGTGGKAEAVRRAKVYTLMFAGVVQGALERLGYPPTSVTPEISNLPNCTFQVRMPKGST</sequence>
<dbReference type="OrthoDB" id="941624at2759"/>
<dbReference type="GeneID" id="6004780"/>